<sequence>MVQQHILANSLGQGTITHTLTHTPGHSQTHFDHRGSISTERTSFSDLSKRGDSLDVLPEEPMQPRLVKKTRGSYKLADFVIQRTLGTGSFGRVHLVQSKHNLRFYAIKVLNKEKVVKMKQEAHTNNEQHILECIQHPFIVNLWGTFQDCTNLYMVMDFVPGGELFTLLRRSNRFPDPVAKFYAAEVALALNYLHSLDIIYRDLKPENILLNIDGHIKVADFGFAKSCDTTTWTLCGTPDYLAPEIIQQQRYNKSVDWYALGILIFEMLSGLPPYHQPDANPVLLYEKITRGPAFIRWPTFQPLATDLILKLMESDPSKRYGNMRSGAGDVFSHGWFKEVDWVRLNAREITAPYLPKVRSDGDASAIADWENEINAASAVGIQGFVLNTAGNSYEPSRIADAYSVAESRGFLLFFSFDFAFNWDIAPMAALISAHAASPSTFKWNGKVLVSSFRGEDKGDTFWANLKSTLAAQGIQISLAPAFISFRDPGAASTLLTRFPSIDGFMNWWSWPQDNGNFLTTDTDKAYQTAIKSSRTGPFIMSVSPWQFKNLGSGGGNLDNDWVELSDTLWKYRWEQAISDVVPDIVEIVTWNDYAESQYIGTVNPNVFMDADAHAYVDGMDHTGWQIVAKYYVSWYLNNSPPAVQKDQVVVWYRLHPKDANCATPSKPRNSQFPADAVFGFALLTSPATVTMDIGLNNHFEWKAPAGVSIGQVAFPQQDSQIPFIQIIRNNKVVTSGFGSAFVTKGCQTYNFNAFVDVVPNE</sequence>
<keyword evidence="2" id="KW-1185">Reference proteome</keyword>
<evidence type="ECO:0000313" key="1">
    <source>
        <dbReference type="EMBL" id="KAG9221322.1"/>
    </source>
</evidence>
<dbReference type="Proteomes" id="UP000824881">
    <property type="component" value="Unassembled WGS sequence"/>
</dbReference>
<evidence type="ECO:0000313" key="2">
    <source>
        <dbReference type="Proteomes" id="UP000824881"/>
    </source>
</evidence>
<comment type="caution">
    <text evidence="1">The sequence shown here is derived from an EMBL/GenBank/DDBJ whole genome shotgun (WGS) entry which is preliminary data.</text>
</comment>
<protein>
    <submittedName>
        <fullName evidence="1">Uncharacterized protein</fullName>
    </submittedName>
</protein>
<reference evidence="1 2" key="1">
    <citation type="journal article" date="2021" name="Appl. Environ. Microbiol.">
        <title>Genetic linkage and physical mapping for an oyster mushroom Pleurotus cornucopiae and QTL analysis for the trait cap color.</title>
        <authorList>
            <person name="Zhang Y."/>
            <person name="Gao W."/>
            <person name="Sonnenberg A."/>
            <person name="Chen Q."/>
            <person name="Zhang J."/>
            <person name="Huang C."/>
        </authorList>
    </citation>
    <scope>NUCLEOTIDE SEQUENCE [LARGE SCALE GENOMIC DNA]</scope>
    <source>
        <strain evidence="1">CCMSSC00406</strain>
    </source>
</reference>
<organism evidence="1 2">
    <name type="scientific">Pleurotus cornucopiae</name>
    <name type="common">Cornucopia mushroom</name>
    <dbReference type="NCBI Taxonomy" id="5321"/>
    <lineage>
        <taxon>Eukaryota</taxon>
        <taxon>Fungi</taxon>
        <taxon>Dikarya</taxon>
        <taxon>Basidiomycota</taxon>
        <taxon>Agaricomycotina</taxon>
        <taxon>Agaricomycetes</taxon>
        <taxon>Agaricomycetidae</taxon>
        <taxon>Agaricales</taxon>
        <taxon>Pleurotineae</taxon>
        <taxon>Pleurotaceae</taxon>
        <taxon>Pleurotus</taxon>
    </lineage>
</organism>
<gene>
    <name evidence="1" type="ORF">CCMSSC00406_0009433</name>
</gene>
<accession>A0ACB7ISS7</accession>
<dbReference type="EMBL" id="WQMT02000007">
    <property type="protein sequence ID" value="KAG9221322.1"/>
    <property type="molecule type" value="Genomic_DNA"/>
</dbReference>
<proteinExistence type="predicted"/>
<name>A0ACB7ISS7_PLECO</name>